<name>A0A369ASH5_9BURK</name>
<evidence type="ECO:0000313" key="2">
    <source>
        <dbReference type="EMBL" id="RCX11963.1"/>
    </source>
</evidence>
<dbReference type="SUPFAM" id="SSF53474">
    <property type="entry name" value="alpha/beta-Hydrolases"/>
    <property type="match status" value="1"/>
</dbReference>
<dbReference type="Gene3D" id="3.40.50.1820">
    <property type="entry name" value="alpha/beta hydrolase"/>
    <property type="match status" value="1"/>
</dbReference>
<dbReference type="RefSeq" id="WP_114482087.1">
    <property type="nucleotide sequence ID" value="NZ_QPJU01000001.1"/>
</dbReference>
<dbReference type="OrthoDB" id="8562572at2"/>
<dbReference type="InterPro" id="IPR000073">
    <property type="entry name" value="AB_hydrolase_1"/>
</dbReference>
<feature type="domain" description="AB hydrolase-1" evidence="1">
    <location>
        <begin position="45"/>
        <end position="279"/>
    </location>
</feature>
<proteinExistence type="predicted"/>
<keyword evidence="3" id="KW-1185">Reference proteome</keyword>
<organism evidence="2 3">
    <name type="scientific">Extensimonas vulgaris</name>
    <dbReference type="NCBI Taxonomy" id="1031594"/>
    <lineage>
        <taxon>Bacteria</taxon>
        <taxon>Pseudomonadati</taxon>
        <taxon>Pseudomonadota</taxon>
        <taxon>Betaproteobacteria</taxon>
        <taxon>Burkholderiales</taxon>
        <taxon>Comamonadaceae</taxon>
        <taxon>Extensimonas</taxon>
    </lineage>
</organism>
<comment type="caution">
    <text evidence="2">The sequence shown here is derived from an EMBL/GenBank/DDBJ whole genome shotgun (WGS) entry which is preliminary data.</text>
</comment>
<dbReference type="PRINTS" id="PR00111">
    <property type="entry name" value="ABHYDROLASE"/>
</dbReference>
<dbReference type="AlphaFoldDB" id="A0A369ASH5"/>
<sequence length="285" mass="31009">MEQDFSLPEAARALEAQATRHTTPCGAGALVWHVWGQARPGAAPLVLFHGGAGSWTHWLRNIDVLVDAGHQVWVPDLPGFGDSASSPFGGDADGAVEPLRAGLAQLLGGQPCDLVSFSFGGLTAGLLLAAHPQLARRLVLVGAPAMGVVPKRQFELKAWRHLPTLQEQLDIHCYNLGALMLWDKARIDDFALRLHVANVVRDRAPHRRLSHTDILARSLPRVPCPVYAIYGQYDALYKDWIHQLEDAYAAAAPDFRGLTLIPDAGHWVQFERPQAFNAALLAALA</sequence>
<dbReference type="InterPro" id="IPR029058">
    <property type="entry name" value="AB_hydrolase_fold"/>
</dbReference>
<dbReference type="PANTHER" id="PTHR43194:SF2">
    <property type="entry name" value="PEROXISOMAL MEMBRANE PROTEIN LPX1"/>
    <property type="match status" value="1"/>
</dbReference>
<reference evidence="2 3" key="1">
    <citation type="submission" date="2018-07" db="EMBL/GenBank/DDBJ databases">
        <title>Genomic Encyclopedia of Type Strains, Phase IV (KMG-IV): sequencing the most valuable type-strain genomes for metagenomic binning, comparative biology and taxonomic classification.</title>
        <authorList>
            <person name="Goeker M."/>
        </authorList>
    </citation>
    <scope>NUCLEOTIDE SEQUENCE [LARGE SCALE GENOMIC DNA]</scope>
    <source>
        <strain evidence="2 3">DSM 100911</strain>
    </source>
</reference>
<dbReference type="PRINTS" id="PR00412">
    <property type="entry name" value="EPOXHYDRLASE"/>
</dbReference>
<dbReference type="GO" id="GO:0003824">
    <property type="term" value="F:catalytic activity"/>
    <property type="evidence" value="ECO:0007669"/>
    <property type="project" value="InterPro"/>
</dbReference>
<gene>
    <name evidence="2" type="ORF">DFR45_101501</name>
</gene>
<dbReference type="Proteomes" id="UP000252174">
    <property type="component" value="Unassembled WGS sequence"/>
</dbReference>
<dbReference type="EMBL" id="QPJU01000001">
    <property type="protein sequence ID" value="RCX11963.1"/>
    <property type="molecule type" value="Genomic_DNA"/>
</dbReference>
<protein>
    <submittedName>
        <fullName evidence="2">Pimeloyl-ACP methyl ester carboxylesterase</fullName>
    </submittedName>
</protein>
<evidence type="ECO:0000259" key="1">
    <source>
        <dbReference type="Pfam" id="PF12697"/>
    </source>
</evidence>
<dbReference type="Pfam" id="PF12697">
    <property type="entry name" value="Abhydrolase_6"/>
    <property type="match status" value="1"/>
</dbReference>
<dbReference type="InterPro" id="IPR050228">
    <property type="entry name" value="Carboxylesterase_BioH"/>
</dbReference>
<evidence type="ECO:0000313" key="3">
    <source>
        <dbReference type="Proteomes" id="UP000252174"/>
    </source>
</evidence>
<dbReference type="InterPro" id="IPR000639">
    <property type="entry name" value="Epox_hydrolase-like"/>
</dbReference>
<accession>A0A369ASH5</accession>
<dbReference type="PANTHER" id="PTHR43194">
    <property type="entry name" value="HYDROLASE ALPHA/BETA FOLD FAMILY"/>
    <property type="match status" value="1"/>
</dbReference>